<sequence>MPASETPSLSPVIAGTGRGRPVKLPRPTECRGIHDAGVRTIIDTHAAMLIFSASNESPLITSEFSRVFRSVLIIRRVTGLICRQ</sequence>
<evidence type="ECO:0000313" key="2">
    <source>
        <dbReference type="EMBL" id="TWT69210.1"/>
    </source>
</evidence>
<name>A0A5C5Y214_9PLAN</name>
<reference evidence="2 3" key="1">
    <citation type="submission" date="2019-02" db="EMBL/GenBank/DDBJ databases">
        <title>Deep-cultivation of Planctomycetes and their phenomic and genomic characterization uncovers novel biology.</title>
        <authorList>
            <person name="Wiegand S."/>
            <person name="Jogler M."/>
            <person name="Boedeker C."/>
            <person name="Pinto D."/>
            <person name="Vollmers J."/>
            <person name="Rivas-Marin E."/>
            <person name="Kohn T."/>
            <person name="Peeters S.H."/>
            <person name="Heuer A."/>
            <person name="Rast P."/>
            <person name="Oberbeckmann S."/>
            <person name="Bunk B."/>
            <person name="Jeske O."/>
            <person name="Meyerdierks A."/>
            <person name="Storesund J.E."/>
            <person name="Kallscheuer N."/>
            <person name="Luecker S."/>
            <person name="Lage O.M."/>
            <person name="Pohl T."/>
            <person name="Merkel B.J."/>
            <person name="Hornburger P."/>
            <person name="Mueller R.-W."/>
            <person name="Bruemmer F."/>
            <person name="Labrenz M."/>
            <person name="Spormann A.M."/>
            <person name="Op Den Camp H."/>
            <person name="Overmann J."/>
            <person name="Amann R."/>
            <person name="Jetten M.S.M."/>
            <person name="Mascher T."/>
            <person name="Medema M.H."/>
            <person name="Devos D.P."/>
            <person name="Kaster A.-K."/>
            <person name="Ovreas L."/>
            <person name="Rohde M."/>
            <person name="Galperin M.Y."/>
            <person name="Jogler C."/>
        </authorList>
    </citation>
    <scope>NUCLEOTIDE SEQUENCE [LARGE SCALE GENOMIC DNA]</scope>
    <source>
        <strain evidence="2 3">Pan14r</strain>
    </source>
</reference>
<accession>A0A5C5Y214</accession>
<protein>
    <submittedName>
        <fullName evidence="2">Uncharacterized protein</fullName>
    </submittedName>
</protein>
<organism evidence="2 3">
    <name type="scientific">Crateriforma conspicua</name>
    <dbReference type="NCBI Taxonomy" id="2527996"/>
    <lineage>
        <taxon>Bacteria</taxon>
        <taxon>Pseudomonadati</taxon>
        <taxon>Planctomycetota</taxon>
        <taxon>Planctomycetia</taxon>
        <taxon>Planctomycetales</taxon>
        <taxon>Planctomycetaceae</taxon>
        <taxon>Crateriforma</taxon>
    </lineage>
</organism>
<proteinExistence type="predicted"/>
<evidence type="ECO:0000256" key="1">
    <source>
        <dbReference type="SAM" id="MobiDB-lite"/>
    </source>
</evidence>
<gene>
    <name evidence="2" type="ORF">Pan14r_14950</name>
</gene>
<evidence type="ECO:0000313" key="3">
    <source>
        <dbReference type="Proteomes" id="UP000317238"/>
    </source>
</evidence>
<dbReference type="AlphaFoldDB" id="A0A5C5Y214"/>
<feature type="region of interest" description="Disordered" evidence="1">
    <location>
        <begin position="1"/>
        <end position="29"/>
    </location>
</feature>
<keyword evidence="3" id="KW-1185">Reference proteome</keyword>
<comment type="caution">
    <text evidence="2">The sequence shown here is derived from an EMBL/GenBank/DDBJ whole genome shotgun (WGS) entry which is preliminary data.</text>
</comment>
<dbReference type="EMBL" id="SJPL01000001">
    <property type="protein sequence ID" value="TWT69210.1"/>
    <property type="molecule type" value="Genomic_DNA"/>
</dbReference>
<dbReference type="Proteomes" id="UP000317238">
    <property type="component" value="Unassembled WGS sequence"/>
</dbReference>